<reference evidence="2" key="2">
    <citation type="journal article" date="2023" name="IMA Fungus">
        <title>Comparative genomic study of the Penicillium genus elucidates a diverse pangenome and 15 lateral gene transfer events.</title>
        <authorList>
            <person name="Petersen C."/>
            <person name="Sorensen T."/>
            <person name="Nielsen M.R."/>
            <person name="Sondergaard T.E."/>
            <person name="Sorensen J.L."/>
            <person name="Fitzpatrick D.A."/>
            <person name="Frisvad J.C."/>
            <person name="Nielsen K.L."/>
        </authorList>
    </citation>
    <scope>NUCLEOTIDE SEQUENCE</scope>
    <source>
        <strain evidence="2">IBT 21472</strain>
    </source>
</reference>
<name>A0A9W9PQS5_9EURO</name>
<feature type="compositionally biased region" description="Low complexity" evidence="1">
    <location>
        <begin position="393"/>
        <end position="411"/>
    </location>
</feature>
<keyword evidence="3" id="KW-1185">Reference proteome</keyword>
<feature type="region of interest" description="Disordered" evidence="1">
    <location>
        <begin position="1"/>
        <end position="38"/>
    </location>
</feature>
<feature type="region of interest" description="Disordered" evidence="1">
    <location>
        <begin position="393"/>
        <end position="469"/>
    </location>
</feature>
<dbReference type="OrthoDB" id="4366200at2759"/>
<dbReference type="EMBL" id="JAPZBO010000008">
    <property type="protein sequence ID" value="KAJ5307306.1"/>
    <property type="molecule type" value="Genomic_DNA"/>
</dbReference>
<dbReference type="Proteomes" id="UP001147746">
    <property type="component" value="Unassembled WGS sequence"/>
</dbReference>
<evidence type="ECO:0000313" key="3">
    <source>
        <dbReference type="Proteomes" id="UP001147746"/>
    </source>
</evidence>
<evidence type="ECO:0000256" key="1">
    <source>
        <dbReference type="SAM" id="MobiDB-lite"/>
    </source>
</evidence>
<comment type="caution">
    <text evidence="2">The sequence shown here is derived from an EMBL/GenBank/DDBJ whole genome shotgun (WGS) entry which is preliminary data.</text>
</comment>
<protein>
    <submittedName>
        <fullName evidence="2">Uncharacterized protein</fullName>
    </submittedName>
</protein>
<sequence length="469" mass="52156">MEMNEAVEQCELPSFQPNSIAGDDLGLTLSPGSQSQLPDPWLQDENPLDIGIDIDLDFDPFTDFDQLVSQLDDPNKRALDELFGDNNKQCISSEPFQINGSNKRALDELFEDNGGNHNKEECSFQEPKKQKWGEQQILPAREEVLNITSTAKASILPPVALNTCATSSASSAIQQKFGLGQQSIAYLADVEARACRPDPKHISPYGCVGYHPSAPNLHSMRILPEPSSETLQYRLQNSRRRIDCLTAERNRYRDALLKYTSIDPKTGRLGIHVQETEMATLRRVCTTQQQRAAKFKVEIEDWRGKYWGLAQTHNSLIRDYQHCLSGVPEHRNAPNEWERRYAQLSQAYNDLLSTCNQSSLQDSQSGHLRPAEKHLEYPARGFALSGSNISYPSPANSSSSPIHISSNPSLPLIHPGLSPSPLEDHDATASSHIQLPAGMNDAPNIPTRSRSMSLKEVTVIDLTTDDPCT</sequence>
<proteinExistence type="predicted"/>
<gene>
    <name evidence="2" type="ORF">N7476_007962</name>
</gene>
<evidence type="ECO:0000313" key="2">
    <source>
        <dbReference type="EMBL" id="KAJ5307306.1"/>
    </source>
</evidence>
<reference evidence="2" key="1">
    <citation type="submission" date="2022-12" db="EMBL/GenBank/DDBJ databases">
        <authorList>
            <person name="Petersen C."/>
        </authorList>
    </citation>
    <scope>NUCLEOTIDE SEQUENCE</scope>
    <source>
        <strain evidence="2">IBT 21472</strain>
    </source>
</reference>
<organism evidence="2 3">
    <name type="scientific">Penicillium atrosanguineum</name>
    <dbReference type="NCBI Taxonomy" id="1132637"/>
    <lineage>
        <taxon>Eukaryota</taxon>
        <taxon>Fungi</taxon>
        <taxon>Dikarya</taxon>
        <taxon>Ascomycota</taxon>
        <taxon>Pezizomycotina</taxon>
        <taxon>Eurotiomycetes</taxon>
        <taxon>Eurotiomycetidae</taxon>
        <taxon>Eurotiales</taxon>
        <taxon>Aspergillaceae</taxon>
        <taxon>Penicillium</taxon>
    </lineage>
</organism>
<accession>A0A9W9PQS5</accession>
<dbReference type="AlphaFoldDB" id="A0A9W9PQS5"/>